<protein>
    <recommendedName>
        <fullName evidence="2">Nucleotidyltransferase</fullName>
    </recommendedName>
</protein>
<evidence type="ECO:0008006" key="2">
    <source>
        <dbReference type="Google" id="ProtNLM"/>
    </source>
</evidence>
<dbReference type="AlphaFoldDB" id="A0A0F9UUE1"/>
<dbReference type="InterPro" id="IPR018775">
    <property type="entry name" value="RlaP"/>
</dbReference>
<organism evidence="1">
    <name type="scientific">marine sediment metagenome</name>
    <dbReference type="NCBI Taxonomy" id="412755"/>
    <lineage>
        <taxon>unclassified sequences</taxon>
        <taxon>metagenomes</taxon>
        <taxon>ecological metagenomes</taxon>
    </lineage>
</organism>
<dbReference type="PANTHER" id="PTHR34817:SF1">
    <property type="entry name" value="NUCLEOTIDYLTRANSFERASE"/>
    <property type="match status" value="1"/>
</dbReference>
<accession>A0A0F9UUE1</accession>
<name>A0A0F9UUE1_9ZZZZ</name>
<gene>
    <name evidence="1" type="ORF">LCGC14_0219820</name>
</gene>
<evidence type="ECO:0000313" key="1">
    <source>
        <dbReference type="EMBL" id="KKN91117.1"/>
    </source>
</evidence>
<reference evidence="1" key="1">
    <citation type="journal article" date="2015" name="Nature">
        <title>Complex archaea that bridge the gap between prokaryotes and eukaryotes.</title>
        <authorList>
            <person name="Spang A."/>
            <person name="Saw J.H."/>
            <person name="Jorgensen S.L."/>
            <person name="Zaremba-Niedzwiedzka K."/>
            <person name="Martijn J."/>
            <person name="Lind A.E."/>
            <person name="van Eijk R."/>
            <person name="Schleper C."/>
            <person name="Guy L."/>
            <person name="Ettema T.J."/>
        </authorList>
    </citation>
    <scope>NUCLEOTIDE SEQUENCE</scope>
</reference>
<proteinExistence type="predicted"/>
<comment type="caution">
    <text evidence="1">The sequence shown here is derived from an EMBL/GenBank/DDBJ whole genome shotgun (WGS) entry which is preliminary data.</text>
</comment>
<dbReference type="EMBL" id="LAZR01000105">
    <property type="protein sequence ID" value="KKN91117.1"/>
    <property type="molecule type" value="Genomic_DNA"/>
</dbReference>
<dbReference type="PANTHER" id="PTHR34817">
    <property type="entry name" value="NUCLEOTIDYLTRANSFERASE"/>
    <property type="match status" value="1"/>
</dbReference>
<sequence length="306" mass="35786">MNQENELKSKLEKPDLLIMAGSRLYGTDTLNSDYDYRGFIVPPFEYLAGLNNFEHHILREPDTVIYSIKRFFELLILGDPTAYEILFAPETNIIERSDIGGIVLRNRSLFACKRFTRRISGYAQSEWQKVTGTQLVPIKRTPNEDEIIEDIRQIFHPQKEEMDEIIRLLFIKRQRETRPARRKLGAKRKAQIERHGYCTSSACHTIRLLGQLIELMQTGKMTFPSQQVKNLAMIKRGELPLKRVSEMYKDLQAQSTIAAETTNLPKNAPIKQIQTLYHEIVAHSIDIDQRAKNYSQSYKDRWERWQ</sequence>
<dbReference type="Pfam" id="PF10127">
    <property type="entry name" value="RlaP"/>
    <property type="match status" value="1"/>
</dbReference>